<evidence type="ECO:0000256" key="7">
    <source>
        <dbReference type="SAM" id="MobiDB-lite"/>
    </source>
</evidence>
<evidence type="ECO:0000256" key="3">
    <source>
        <dbReference type="ARBA" id="ARBA00022723"/>
    </source>
</evidence>
<feature type="transmembrane region" description="Helical" evidence="8">
    <location>
        <begin position="309"/>
        <end position="332"/>
    </location>
</feature>
<feature type="transmembrane region" description="Helical" evidence="8">
    <location>
        <begin position="178"/>
        <end position="199"/>
    </location>
</feature>
<accession>A0A9P4KDI8</accession>
<dbReference type="Proteomes" id="UP000800093">
    <property type="component" value="Unassembled WGS sequence"/>
</dbReference>
<keyword evidence="2 8" id="KW-0812">Transmembrane</keyword>
<evidence type="ECO:0000256" key="6">
    <source>
        <dbReference type="ARBA" id="ARBA00023242"/>
    </source>
</evidence>
<dbReference type="InterPro" id="IPR018617">
    <property type="entry name" value="Ima1_N"/>
</dbReference>
<proteinExistence type="predicted"/>
<organism evidence="10 11">
    <name type="scientific">Lojkania enalia</name>
    <dbReference type="NCBI Taxonomy" id="147567"/>
    <lineage>
        <taxon>Eukaryota</taxon>
        <taxon>Fungi</taxon>
        <taxon>Dikarya</taxon>
        <taxon>Ascomycota</taxon>
        <taxon>Pezizomycotina</taxon>
        <taxon>Dothideomycetes</taxon>
        <taxon>Pleosporomycetidae</taxon>
        <taxon>Pleosporales</taxon>
        <taxon>Pleosporales incertae sedis</taxon>
        <taxon>Lojkania</taxon>
    </lineage>
</organism>
<evidence type="ECO:0000256" key="4">
    <source>
        <dbReference type="ARBA" id="ARBA00022989"/>
    </source>
</evidence>
<keyword evidence="4 8" id="KW-1133">Transmembrane helix</keyword>
<dbReference type="Pfam" id="PF09779">
    <property type="entry name" value="Ima1_N"/>
    <property type="match status" value="1"/>
</dbReference>
<feature type="compositionally biased region" description="Low complexity" evidence="7">
    <location>
        <begin position="395"/>
        <end position="407"/>
    </location>
</feature>
<dbReference type="PANTHER" id="PTHR28538:SF1">
    <property type="entry name" value="INTEGRAL INNER NUCLEAR MEMBRANE PROTEIN IMA1"/>
    <property type="match status" value="1"/>
</dbReference>
<keyword evidence="3" id="KW-0479">Metal-binding</keyword>
<evidence type="ECO:0000256" key="5">
    <source>
        <dbReference type="ARBA" id="ARBA00023136"/>
    </source>
</evidence>
<gene>
    <name evidence="10" type="ORF">CC78DRAFT_614829</name>
</gene>
<reference evidence="11" key="1">
    <citation type="journal article" date="2020" name="Stud. Mycol.">
        <title>101 Dothideomycetes genomes: A test case for predicting lifestyles and emergence of pathogens.</title>
        <authorList>
            <person name="Haridas S."/>
            <person name="Albert R."/>
            <person name="Binder M."/>
            <person name="Bloem J."/>
            <person name="LaButti K."/>
            <person name="Salamov A."/>
            <person name="Andreopoulos B."/>
            <person name="Baker S."/>
            <person name="Barry K."/>
            <person name="Bills G."/>
            <person name="Bluhm B."/>
            <person name="Cannon C."/>
            <person name="Castanera R."/>
            <person name="Culley D."/>
            <person name="Daum C."/>
            <person name="Ezra D."/>
            <person name="Gonzalez J."/>
            <person name="Henrissat B."/>
            <person name="Kuo A."/>
            <person name="Liang C."/>
            <person name="Lipzen A."/>
            <person name="Lutzoni F."/>
            <person name="Magnuson J."/>
            <person name="Mondo S."/>
            <person name="Nolan M."/>
            <person name="Ohm R."/>
            <person name="Pangilinan J."/>
            <person name="Park H.-J."/>
            <person name="Ramirez L."/>
            <person name="Alfaro M."/>
            <person name="Sun H."/>
            <person name="Tritt A."/>
            <person name="Yoshinaga Y."/>
            <person name="Zwiers L.-H."/>
            <person name="Turgeon B."/>
            <person name="Goodwin S."/>
            <person name="Spatafora J."/>
            <person name="Crous P."/>
            <person name="Grigoriev I."/>
        </authorList>
    </citation>
    <scope>NUCLEOTIDE SEQUENCE [LARGE SCALE GENOMIC DNA]</scope>
    <source>
        <strain evidence="11">CBS 304.66</strain>
    </source>
</reference>
<evidence type="ECO:0000313" key="11">
    <source>
        <dbReference type="Proteomes" id="UP000800093"/>
    </source>
</evidence>
<feature type="compositionally biased region" description="Acidic residues" evidence="7">
    <location>
        <begin position="580"/>
        <end position="594"/>
    </location>
</feature>
<evidence type="ECO:0000313" key="10">
    <source>
        <dbReference type="EMBL" id="KAF2266648.1"/>
    </source>
</evidence>
<feature type="domain" description="Ima1 N-terminal" evidence="9">
    <location>
        <begin position="9"/>
        <end position="137"/>
    </location>
</feature>
<name>A0A9P4KDI8_9PLEO</name>
<dbReference type="OrthoDB" id="5966927at2759"/>
<dbReference type="GO" id="GO:0005637">
    <property type="term" value="C:nuclear inner membrane"/>
    <property type="evidence" value="ECO:0007669"/>
    <property type="project" value="UniProtKB-SubCell"/>
</dbReference>
<dbReference type="GO" id="GO:0034992">
    <property type="term" value="C:microtubule organizing center attachment site"/>
    <property type="evidence" value="ECO:0007669"/>
    <property type="project" value="TreeGrafter"/>
</dbReference>
<evidence type="ECO:0000256" key="2">
    <source>
        <dbReference type="ARBA" id="ARBA00022692"/>
    </source>
</evidence>
<dbReference type="EMBL" id="ML986596">
    <property type="protein sequence ID" value="KAF2266648.1"/>
    <property type="molecule type" value="Genomic_DNA"/>
</dbReference>
<evidence type="ECO:0000256" key="1">
    <source>
        <dbReference type="ARBA" id="ARBA00004473"/>
    </source>
</evidence>
<dbReference type="GO" id="GO:0034506">
    <property type="term" value="C:chromosome, centromeric core domain"/>
    <property type="evidence" value="ECO:0007669"/>
    <property type="project" value="TreeGrafter"/>
</dbReference>
<evidence type="ECO:0000259" key="9">
    <source>
        <dbReference type="Pfam" id="PF09779"/>
    </source>
</evidence>
<comment type="subcellular location">
    <subcellularLocation>
        <location evidence="1">Nucleus inner membrane</location>
        <topology evidence="1">Multi-pass membrane protein</topology>
    </subcellularLocation>
</comment>
<dbReference type="GO" id="GO:0046872">
    <property type="term" value="F:metal ion binding"/>
    <property type="evidence" value="ECO:0007669"/>
    <property type="project" value="UniProtKB-KW"/>
</dbReference>
<feature type="region of interest" description="Disordered" evidence="7">
    <location>
        <begin position="569"/>
        <end position="594"/>
    </location>
</feature>
<keyword evidence="11" id="KW-1185">Reference proteome</keyword>
<feature type="transmembrane region" description="Helical" evidence="8">
    <location>
        <begin position="239"/>
        <end position="258"/>
    </location>
</feature>
<dbReference type="AlphaFoldDB" id="A0A9P4KDI8"/>
<sequence>MPRLLRRRLRCHYCNQDSANNQQGVPRTWVCPHCDSTNHLDERGELTDPPADLPAARPVRYAHSRPRAIEPELTDPDANLFCVNCLANQNLILHMMSEYIPDESDSQYKDYANTAAEYRRELERRYPEVCENCLPRVQRQLRRRNRGAQAEQFRRILDNSRRNLPLLGTRRHIWTLRILFFAKWAYIYSVLVGILWHTLGIIVVPEETVGEQAIPDARTCLLQALETQQVPNPCFDADWMIRLVSFAILADFFTLWWNPKLQQKTIRPGGRMRNLYPLWIARISVLAVRFVGFSQWVDIAQIGKEALPIFYVGHGAMIFALLICVYLSWYIVRIEYRITSAFIAPTDLPMTPPRAPSGQGGHITVRPRPTPFDTMGDSFTKSIFGTCDDSAAFPPSPTLASSSTSSSIGNESGTAAATPRNHKRSAIPALDDRMDWTPTQGRFSKTPVEIIPPAFSTHSTAQAPPPPQPHSIFMQPSSNPFHHRVPAAPVRADRVGRSPWSAGIWHQTPPETQKTFLNEIMRKGQASPGERERVRTATPRDVVRSNQLFAKPQLQYDWQGYTGEKSTGLEDRFGALFGDGTDEEEEREGGVEDI</sequence>
<dbReference type="InterPro" id="IPR042321">
    <property type="entry name" value="Ima1"/>
</dbReference>
<dbReference type="PANTHER" id="PTHR28538">
    <property type="entry name" value="INTEGRAL INNER NUCLEAR MEMBRANE PROTEIN IMA1"/>
    <property type="match status" value="1"/>
</dbReference>
<keyword evidence="6" id="KW-0539">Nucleus</keyword>
<dbReference type="GO" id="GO:0071765">
    <property type="term" value="P:nuclear inner membrane organization"/>
    <property type="evidence" value="ECO:0007669"/>
    <property type="project" value="InterPro"/>
</dbReference>
<feature type="transmembrane region" description="Helical" evidence="8">
    <location>
        <begin position="279"/>
        <end position="297"/>
    </location>
</feature>
<comment type="caution">
    <text evidence="10">The sequence shown here is derived from an EMBL/GenBank/DDBJ whole genome shotgun (WGS) entry which is preliminary data.</text>
</comment>
<keyword evidence="5 8" id="KW-0472">Membrane</keyword>
<dbReference type="PROSITE" id="PS00202">
    <property type="entry name" value="RUBREDOXIN"/>
    <property type="match status" value="1"/>
</dbReference>
<feature type="region of interest" description="Disordered" evidence="7">
    <location>
        <begin position="395"/>
        <end position="436"/>
    </location>
</feature>
<protein>
    <recommendedName>
        <fullName evidence="9">Ima1 N-terminal domain-containing protein</fullName>
    </recommendedName>
</protein>
<dbReference type="GO" id="GO:0044732">
    <property type="term" value="C:mitotic spindle pole body"/>
    <property type="evidence" value="ECO:0007669"/>
    <property type="project" value="TreeGrafter"/>
</dbReference>
<dbReference type="InterPro" id="IPR018527">
    <property type="entry name" value="Rubredoxin_Fe_BS"/>
</dbReference>
<evidence type="ECO:0000256" key="8">
    <source>
        <dbReference type="SAM" id="Phobius"/>
    </source>
</evidence>